<dbReference type="Gene3D" id="2.30.130.40">
    <property type="entry name" value="LON domain-like"/>
    <property type="match status" value="1"/>
</dbReference>
<dbReference type="PANTHER" id="PTHR10046">
    <property type="entry name" value="ATP DEPENDENT LON PROTEASE FAMILY MEMBER"/>
    <property type="match status" value="1"/>
</dbReference>
<dbReference type="PRINTS" id="PR00830">
    <property type="entry name" value="ENDOLAPTASE"/>
</dbReference>
<evidence type="ECO:0000256" key="1">
    <source>
        <dbReference type="ARBA" id="ARBA00004496"/>
    </source>
</evidence>
<dbReference type="InterPro" id="IPR003593">
    <property type="entry name" value="AAA+_ATPase"/>
</dbReference>
<dbReference type="InterPro" id="IPR027417">
    <property type="entry name" value="P-loop_NTPase"/>
</dbReference>
<keyword evidence="8 9" id="KW-0346">Stress response</keyword>
<dbReference type="Pfam" id="PF05362">
    <property type="entry name" value="Lon_C"/>
    <property type="match status" value="1"/>
</dbReference>
<comment type="induction">
    <text evidence="9">By heat shock.</text>
</comment>
<dbReference type="Gene3D" id="3.40.50.300">
    <property type="entry name" value="P-loop containing nucleotide triphosphate hydrolases"/>
    <property type="match status" value="1"/>
</dbReference>
<dbReference type="CDD" id="cd19500">
    <property type="entry name" value="RecA-like_Lon"/>
    <property type="match status" value="1"/>
</dbReference>
<dbReference type="SMART" id="SM00464">
    <property type="entry name" value="LON"/>
    <property type="match status" value="1"/>
</dbReference>
<dbReference type="Proteomes" id="UP001597549">
    <property type="component" value="Unassembled WGS sequence"/>
</dbReference>
<evidence type="ECO:0000256" key="8">
    <source>
        <dbReference type="ARBA" id="ARBA00023016"/>
    </source>
</evidence>
<protein>
    <recommendedName>
        <fullName evidence="9 10">Lon protease</fullName>
        <ecNumber evidence="9 10">3.4.21.53</ecNumber>
    </recommendedName>
    <alternativeName>
        <fullName evidence="9">ATP-dependent protease La</fullName>
    </alternativeName>
</protein>
<evidence type="ECO:0000256" key="9">
    <source>
        <dbReference type="HAMAP-Rule" id="MF_01973"/>
    </source>
</evidence>
<reference evidence="16" key="1">
    <citation type="journal article" date="2019" name="Int. J. Syst. Evol. Microbiol.">
        <title>The Global Catalogue of Microorganisms (GCM) 10K type strain sequencing project: providing services to taxonomists for standard genome sequencing and annotation.</title>
        <authorList>
            <consortium name="The Broad Institute Genomics Platform"/>
            <consortium name="The Broad Institute Genome Sequencing Center for Infectious Disease"/>
            <person name="Wu L."/>
            <person name="Ma J."/>
        </authorList>
    </citation>
    <scope>NUCLEOTIDE SEQUENCE [LARGE SCALE GENOMIC DNA]</scope>
    <source>
        <strain evidence="16">KCTC 52644</strain>
    </source>
</reference>
<dbReference type="InterPro" id="IPR003111">
    <property type="entry name" value="Lon_prtase_N"/>
</dbReference>
<feature type="active site" evidence="9 11">
    <location>
        <position position="756"/>
    </location>
</feature>
<dbReference type="Pfam" id="PF02190">
    <property type="entry name" value="LON_substr_bdg"/>
    <property type="match status" value="1"/>
</dbReference>
<evidence type="ECO:0000256" key="3">
    <source>
        <dbReference type="ARBA" id="ARBA00022670"/>
    </source>
</evidence>
<dbReference type="SUPFAM" id="SSF88697">
    <property type="entry name" value="PUA domain-like"/>
    <property type="match status" value="1"/>
</dbReference>
<name>A0ABW5Z4M9_9FLAO</name>
<evidence type="ECO:0000259" key="13">
    <source>
        <dbReference type="PROSITE" id="PS51786"/>
    </source>
</evidence>
<dbReference type="NCBIfam" id="TIGR00763">
    <property type="entry name" value="lon"/>
    <property type="match status" value="1"/>
</dbReference>
<dbReference type="InterPro" id="IPR003959">
    <property type="entry name" value="ATPase_AAA_core"/>
</dbReference>
<dbReference type="Gene3D" id="1.20.5.5270">
    <property type="match status" value="1"/>
</dbReference>
<dbReference type="InterPro" id="IPR027543">
    <property type="entry name" value="Lon_bac"/>
</dbReference>
<dbReference type="InterPro" id="IPR008269">
    <property type="entry name" value="Lon_proteolytic"/>
</dbReference>
<feature type="active site" evidence="9 11">
    <location>
        <position position="713"/>
    </location>
</feature>
<dbReference type="InterPro" id="IPR008268">
    <property type="entry name" value="Peptidase_S16_AS"/>
</dbReference>
<comment type="caution">
    <text evidence="15">The sequence shown here is derived from an EMBL/GenBank/DDBJ whole genome shotgun (WGS) entry which is preliminary data.</text>
</comment>
<dbReference type="InterPro" id="IPR014721">
    <property type="entry name" value="Ribsml_uS5_D2-typ_fold_subgr"/>
</dbReference>
<evidence type="ECO:0000313" key="16">
    <source>
        <dbReference type="Proteomes" id="UP001597549"/>
    </source>
</evidence>
<dbReference type="GO" id="GO:0004252">
    <property type="term" value="F:serine-type endopeptidase activity"/>
    <property type="evidence" value="ECO:0007669"/>
    <property type="project" value="UniProtKB-EC"/>
</dbReference>
<dbReference type="Pfam" id="PF22667">
    <property type="entry name" value="Lon_lid"/>
    <property type="match status" value="1"/>
</dbReference>
<dbReference type="PROSITE" id="PS51787">
    <property type="entry name" value="LON_N"/>
    <property type="match status" value="1"/>
</dbReference>
<evidence type="ECO:0000256" key="6">
    <source>
        <dbReference type="ARBA" id="ARBA00022825"/>
    </source>
</evidence>
<dbReference type="InterPro" id="IPR054594">
    <property type="entry name" value="Lon_lid"/>
</dbReference>
<evidence type="ECO:0000259" key="14">
    <source>
        <dbReference type="PROSITE" id="PS51787"/>
    </source>
</evidence>
<organism evidence="15 16">
    <name type="scientific">Flavobacterium ardleyense</name>
    <dbReference type="NCBI Taxonomy" id="2038737"/>
    <lineage>
        <taxon>Bacteria</taxon>
        <taxon>Pseudomonadati</taxon>
        <taxon>Bacteroidota</taxon>
        <taxon>Flavobacteriia</taxon>
        <taxon>Flavobacteriales</taxon>
        <taxon>Flavobacteriaceae</taxon>
        <taxon>Flavobacterium</taxon>
    </lineage>
</organism>
<dbReference type="PROSITE" id="PS51786">
    <property type="entry name" value="LON_PROTEOLYTIC"/>
    <property type="match status" value="1"/>
</dbReference>
<dbReference type="Gene3D" id="1.10.8.60">
    <property type="match status" value="1"/>
</dbReference>
<feature type="binding site" evidence="9">
    <location>
        <begin position="390"/>
        <end position="397"/>
    </location>
    <ligand>
        <name>ATP</name>
        <dbReference type="ChEBI" id="CHEBI:30616"/>
    </ligand>
</feature>
<proteinExistence type="evidence at transcript level"/>
<dbReference type="InterPro" id="IPR027065">
    <property type="entry name" value="Lon_Prtase"/>
</dbReference>
<evidence type="ECO:0000256" key="11">
    <source>
        <dbReference type="PROSITE-ProRule" id="PRU01122"/>
    </source>
</evidence>
<evidence type="ECO:0000256" key="7">
    <source>
        <dbReference type="ARBA" id="ARBA00022840"/>
    </source>
</evidence>
<dbReference type="Gene3D" id="1.20.58.1480">
    <property type="match status" value="1"/>
</dbReference>
<dbReference type="InterPro" id="IPR015947">
    <property type="entry name" value="PUA-like_sf"/>
</dbReference>
<keyword evidence="6 9" id="KW-0720">Serine protease</keyword>
<comment type="subunit">
    <text evidence="9 10">Homohexamer. Organized in a ring with a central cavity.</text>
</comment>
<keyword evidence="2 9" id="KW-0963">Cytoplasm</keyword>
<evidence type="ECO:0000256" key="2">
    <source>
        <dbReference type="ARBA" id="ARBA00022490"/>
    </source>
</evidence>
<dbReference type="SMART" id="SM00382">
    <property type="entry name" value="AAA"/>
    <property type="match status" value="1"/>
</dbReference>
<dbReference type="EC" id="3.4.21.53" evidence="9 10"/>
<dbReference type="EMBL" id="JBHUOL010000006">
    <property type="protein sequence ID" value="MFD2907436.1"/>
    <property type="molecule type" value="Genomic_DNA"/>
</dbReference>
<dbReference type="InterPro" id="IPR004815">
    <property type="entry name" value="Lon_bac/euk-typ"/>
</dbReference>
<dbReference type="PIRSF" id="PIRSF001174">
    <property type="entry name" value="Lon_proteas"/>
    <property type="match status" value="1"/>
</dbReference>
<accession>A0ABW5Z4M9</accession>
<gene>
    <name evidence="9 15" type="primary">lon</name>
    <name evidence="15" type="ORF">ACFSX9_01685</name>
</gene>
<evidence type="ECO:0000256" key="4">
    <source>
        <dbReference type="ARBA" id="ARBA00022741"/>
    </source>
</evidence>
<evidence type="ECO:0000256" key="12">
    <source>
        <dbReference type="RuleBase" id="RU000591"/>
    </source>
</evidence>
<evidence type="ECO:0000256" key="10">
    <source>
        <dbReference type="PIRNR" id="PIRNR001174"/>
    </source>
</evidence>
<dbReference type="RefSeq" id="WP_379803587.1">
    <property type="nucleotide sequence ID" value="NZ_JBHUOL010000006.1"/>
</dbReference>
<dbReference type="Pfam" id="PF00004">
    <property type="entry name" value="AAA"/>
    <property type="match status" value="1"/>
</dbReference>
<dbReference type="InterPro" id="IPR046336">
    <property type="entry name" value="Lon_prtase_N_sf"/>
</dbReference>
<comment type="catalytic activity">
    <reaction evidence="9 10 11">
        <text>Hydrolysis of proteins in presence of ATP.</text>
        <dbReference type="EC" id="3.4.21.53"/>
    </reaction>
</comment>
<sequence>MPHHKILALDNLSLQEMDPDAELIPLMTPEDEEEMNNEELPEDIAILPLRNTVLFPGVVIPITAGRDKSIKLINDANAKGKIIGVVAQIDENEEDPSPKDVHHIGTVARIMRVLKMPDGNTTVILQGKKRFEIESFTQEEPYLKAKIKAVAEERPKEKDVEFKAIVESIKELAIEIIRESPNIPTEATFAIKNIESDPFLINFVSSNMNLTVEEKQQLLSIKNLKDRALETLRYMNLELQKLEVRNDIQSKVRFDLDQQQREYFLQQQMKTIQEELGGVSYEAEIEEMRAKGLKKKWNEETGKHFEKELSKLQRTNPNSPDFGIQRNYIDLFLELPWNEFTKDKFDLKRAEKILDRDHYGLEEVKQRIIEHLAVLKLRNDMKSPILCLYGPPGVGKTSIGKSIAEALGREYIRMSLGGLRDEAEIRGHRKTYIGAMPGRILQNIKKAKSSNPVFVLDEIDKLSSSHTGDPSSALLEVLDPEQNKEFHDNFLELGYDLSKVMFIATANNVSSIQPALRDRMEMIEMTGYTIEEKIEIAKTHLLPKQLKEHGLTAKHLQIGKKQLEKIVVGYTRESGVRGLEKKIAQVVRHAAKSIAMDEPYNIKITDEDILAVLKSPRMERDKYESNEVAGVVTGLAWTSVGGDILFIESLVSKGKGTMTMTGNLGTVMKESVTIALEYIRANAEELGINPEVLNNYNIHVHVPEGATPKDGPSAGIAMLTSMVSSFTQKRIKKHIAMTGEITLRGKVLPVGGIKEKILAAKRANIKEIILCKENKRDIEEIKASYIEGLTFHYVNRMSEVLAIAITDEDVKNAKNFVIPKL</sequence>
<keyword evidence="4 9" id="KW-0547">Nucleotide-binding</keyword>
<feature type="domain" description="Lon N-terminal" evidence="14">
    <location>
        <begin position="44"/>
        <end position="239"/>
    </location>
</feature>
<dbReference type="SUPFAM" id="SSF52540">
    <property type="entry name" value="P-loop containing nucleoside triphosphate hydrolases"/>
    <property type="match status" value="1"/>
</dbReference>
<keyword evidence="5 9" id="KW-0378">Hydrolase</keyword>
<evidence type="ECO:0000256" key="5">
    <source>
        <dbReference type="ARBA" id="ARBA00022801"/>
    </source>
</evidence>
<dbReference type="SUPFAM" id="SSF54211">
    <property type="entry name" value="Ribosomal protein S5 domain 2-like"/>
    <property type="match status" value="1"/>
</dbReference>
<comment type="similarity">
    <text evidence="9 10 11 12">Belongs to the peptidase S16 family.</text>
</comment>
<feature type="domain" description="Lon proteolytic" evidence="13">
    <location>
        <begin position="626"/>
        <end position="807"/>
    </location>
</feature>
<keyword evidence="3 9" id="KW-0645">Protease</keyword>
<evidence type="ECO:0000313" key="15">
    <source>
        <dbReference type="EMBL" id="MFD2907436.1"/>
    </source>
</evidence>
<keyword evidence="7 9" id="KW-0067">ATP-binding</keyword>
<keyword evidence="16" id="KW-1185">Reference proteome</keyword>
<dbReference type="PROSITE" id="PS01046">
    <property type="entry name" value="LON_SER"/>
    <property type="match status" value="1"/>
</dbReference>
<dbReference type="HAMAP" id="MF_01973">
    <property type="entry name" value="lon_bact"/>
    <property type="match status" value="1"/>
</dbReference>
<dbReference type="Gene3D" id="3.30.230.10">
    <property type="match status" value="1"/>
</dbReference>
<comment type="subcellular location">
    <subcellularLocation>
        <location evidence="1 9 10">Cytoplasm</location>
    </subcellularLocation>
</comment>
<dbReference type="InterPro" id="IPR020568">
    <property type="entry name" value="Ribosomal_Su5_D2-typ_SF"/>
</dbReference>
<comment type="function">
    <text evidence="9">ATP-dependent serine protease that mediates the selective degradation of mutant and abnormal proteins as well as certain short-lived regulatory proteins. Required for cellular homeostasis and for survival from DNA damage and developmental changes induced by stress. Degrades polypeptides processively to yield small peptide fragments that are 5 to 10 amino acids long. Binds to DNA in a double-stranded, site-specific manner.</text>
</comment>